<dbReference type="EMBL" id="QKYT01000002">
    <property type="protein sequence ID" value="RIA99627.1"/>
    <property type="molecule type" value="Genomic_DNA"/>
</dbReference>
<gene>
    <name evidence="1" type="ORF">C1645_172279</name>
</gene>
<accession>A0A397TT56</accession>
<reference evidence="1 2" key="1">
    <citation type="submission" date="2018-06" db="EMBL/GenBank/DDBJ databases">
        <title>Comparative genomics reveals the genomic features of Rhizophagus irregularis, R. cerebriforme, R. diaphanum and Gigaspora rosea, and their symbiotic lifestyle signature.</title>
        <authorList>
            <person name="Morin E."/>
            <person name="San Clemente H."/>
            <person name="Chen E.C.H."/>
            <person name="De La Providencia I."/>
            <person name="Hainaut M."/>
            <person name="Kuo A."/>
            <person name="Kohler A."/>
            <person name="Murat C."/>
            <person name="Tang N."/>
            <person name="Roy S."/>
            <person name="Loubradou J."/>
            <person name="Henrissat B."/>
            <person name="Grigoriev I.V."/>
            <person name="Corradi N."/>
            <person name="Roux C."/>
            <person name="Martin F.M."/>
        </authorList>
    </citation>
    <scope>NUCLEOTIDE SEQUENCE [LARGE SCALE GENOMIC DNA]</scope>
    <source>
        <strain evidence="1 2">DAOM 227022</strain>
    </source>
</reference>
<dbReference type="OrthoDB" id="2392083at2759"/>
<protein>
    <submittedName>
        <fullName evidence="1">Uncharacterized protein</fullName>
    </submittedName>
</protein>
<keyword evidence="2" id="KW-1185">Reference proteome</keyword>
<comment type="caution">
    <text evidence="1">The sequence shown here is derived from an EMBL/GenBank/DDBJ whole genome shotgun (WGS) entry which is preliminary data.</text>
</comment>
<evidence type="ECO:0000313" key="1">
    <source>
        <dbReference type="EMBL" id="RIA99627.1"/>
    </source>
</evidence>
<dbReference type="Proteomes" id="UP000265703">
    <property type="component" value="Unassembled WGS sequence"/>
</dbReference>
<evidence type="ECO:0000313" key="2">
    <source>
        <dbReference type="Proteomes" id="UP000265703"/>
    </source>
</evidence>
<sequence>MKIEYKILNEENSYILLSVDHVTSPSTSSVNNTNSLSPSTQNTTLMRSLDVEESLEWQQFLTNQTDFSSKIEHEWQNESSPFSKTTALHCVAPESITASNIEWNKFTRAFDDNITTTFDSDSSEGINRDLSAISCKDNTLLNSARYFNDEVTDGFRRKRLYLNASIYKDNLEPSAIKFSNITSANESSKVTQGNSSGFILFTYSII</sequence>
<dbReference type="AlphaFoldDB" id="A0A397TT56"/>
<organism evidence="1 2">
    <name type="scientific">Glomus cerebriforme</name>
    <dbReference type="NCBI Taxonomy" id="658196"/>
    <lineage>
        <taxon>Eukaryota</taxon>
        <taxon>Fungi</taxon>
        <taxon>Fungi incertae sedis</taxon>
        <taxon>Mucoromycota</taxon>
        <taxon>Glomeromycotina</taxon>
        <taxon>Glomeromycetes</taxon>
        <taxon>Glomerales</taxon>
        <taxon>Glomeraceae</taxon>
        <taxon>Glomus</taxon>
    </lineage>
</organism>
<proteinExistence type="predicted"/>
<name>A0A397TT56_9GLOM</name>